<dbReference type="Gene3D" id="1.10.3210.10">
    <property type="entry name" value="Hypothetical protein af1432"/>
    <property type="match status" value="1"/>
</dbReference>
<dbReference type="AlphaFoldDB" id="A0A2H0VGR6"/>
<sequence>MYEYKLNHIESASRSPNTKIEQESAFEIDAASFQNGVTDYFKLISTNEKSAKDLKVYVEKFYDEQKISSPENRDAILGFAVAAAKHRNPHIVFEVLKKEGFLSDNPEKLNRFLECLGSQKEDFLPALAKVNNPVEQNLGIDVDPEKEIRQIYLFEQLTRAIRAKNPSQAHAIAEQLCGQVVDITHATDSSRLKAILRSGEIWSSEGGGHYYGNGVYAGVNGGFRHWGDQMIYFKQVPAEKLLPVINAKQPMTNIPIEKIKISDPKRFDDIDGLSPDDPFFYLPSIIEATPNLDEMNSYRFPGFMEPVDKAVLKQIDNLLGLVKVEKAFDDFYGIYDRVYVQDKRPLVCMAVMNSLYTVGEIVWDEKTELNVAEPINLEDEKEVNVIVEQILSCYVTESRDIDSPHGRRHIERVIENIKILSDEIKADIKTRHMAIIAAAAHDIIRYTRDISPNWASALWVKRLLNGLLERQSLKKIRDAIVQHSSPKDDRINDTVITQLLYDADKMDTRADRFHMHIRDEQYNNVSDGLFEDYIEMVMESVYSKVAREYLEDLLKQQKHRKETLPHKQF</sequence>
<protein>
    <recommendedName>
        <fullName evidence="3">HD domain-containing protein</fullName>
    </recommendedName>
</protein>
<evidence type="ECO:0000313" key="1">
    <source>
        <dbReference type="EMBL" id="PIR97490.1"/>
    </source>
</evidence>
<gene>
    <name evidence="1" type="ORF">COT91_01205</name>
</gene>
<comment type="caution">
    <text evidence="1">The sequence shown here is derived from an EMBL/GenBank/DDBJ whole genome shotgun (WGS) entry which is preliminary data.</text>
</comment>
<name>A0A2H0VGR6_9BACT</name>
<evidence type="ECO:0008006" key="3">
    <source>
        <dbReference type="Google" id="ProtNLM"/>
    </source>
</evidence>
<dbReference type="EMBL" id="PFAJ01000015">
    <property type="protein sequence ID" value="PIR97490.1"/>
    <property type="molecule type" value="Genomic_DNA"/>
</dbReference>
<dbReference type="Proteomes" id="UP000230557">
    <property type="component" value="Unassembled WGS sequence"/>
</dbReference>
<reference evidence="2" key="1">
    <citation type="submission" date="2017-09" db="EMBL/GenBank/DDBJ databases">
        <title>Depth-based differentiation of microbial function through sediment-hosted aquifers and enrichment of novel symbionts in the deep terrestrial subsurface.</title>
        <authorList>
            <person name="Probst A.J."/>
            <person name="Ladd B."/>
            <person name="Jarett J.K."/>
            <person name="Geller-Mcgrath D.E."/>
            <person name="Sieber C.M.K."/>
            <person name="Emerson J.B."/>
            <person name="Anantharaman K."/>
            <person name="Thomas B.C."/>
            <person name="Malmstrom R."/>
            <person name="Stieglmeier M."/>
            <person name="Klingl A."/>
            <person name="Woyke T."/>
            <person name="Ryan C.M."/>
            <person name="Banfield J.F."/>
        </authorList>
    </citation>
    <scope>NUCLEOTIDE SEQUENCE [LARGE SCALE GENOMIC DNA]</scope>
</reference>
<proteinExistence type="predicted"/>
<evidence type="ECO:0000313" key="2">
    <source>
        <dbReference type="Proteomes" id="UP000230557"/>
    </source>
</evidence>
<dbReference type="SUPFAM" id="SSF109604">
    <property type="entry name" value="HD-domain/PDEase-like"/>
    <property type="match status" value="1"/>
</dbReference>
<accession>A0A2H0VGR6</accession>
<organism evidence="1 2">
    <name type="scientific">Candidatus Doudnabacteria bacterium CG10_big_fil_rev_8_21_14_0_10_41_10</name>
    <dbReference type="NCBI Taxonomy" id="1974551"/>
    <lineage>
        <taxon>Bacteria</taxon>
        <taxon>Candidatus Doudnaibacteriota</taxon>
    </lineage>
</organism>